<protein>
    <recommendedName>
        <fullName evidence="6">Pentatricopeptide repeat-containing protein</fullName>
    </recommendedName>
</protein>
<keyword evidence="5" id="KW-1185">Reference proteome</keyword>
<evidence type="ECO:0000256" key="3">
    <source>
        <dbReference type="PROSITE-ProRule" id="PRU00708"/>
    </source>
</evidence>
<dbReference type="InterPro" id="IPR011990">
    <property type="entry name" value="TPR-like_helical_dom_sf"/>
</dbReference>
<dbReference type="InterPro" id="IPR002885">
    <property type="entry name" value="PPR_rpt"/>
</dbReference>
<dbReference type="EMBL" id="JAJFAZ020000002">
    <property type="protein sequence ID" value="KAI5346599.1"/>
    <property type="molecule type" value="Genomic_DNA"/>
</dbReference>
<dbReference type="PANTHER" id="PTHR47936:SF3">
    <property type="entry name" value="PENTACOTRIPEPTIDE-REPEAT REGION OF PRORP DOMAIN-CONTAINING PROTEIN"/>
    <property type="match status" value="1"/>
</dbReference>
<dbReference type="Gene3D" id="1.25.40.10">
    <property type="entry name" value="Tetratricopeptide repeat domain"/>
    <property type="match status" value="1"/>
</dbReference>
<evidence type="ECO:0000313" key="5">
    <source>
        <dbReference type="Proteomes" id="UP001054821"/>
    </source>
</evidence>
<evidence type="ECO:0008006" key="6">
    <source>
        <dbReference type="Google" id="ProtNLM"/>
    </source>
</evidence>
<evidence type="ECO:0000256" key="2">
    <source>
        <dbReference type="ARBA" id="ARBA00022737"/>
    </source>
</evidence>
<sequence>MARGNHGMNACSFHPILNVVMEEAWAVVDLMRRLGAPPDLTAYNYLLMAYCFSGDLDLTAAVLKRIEEKGMSADTRTYDALVLDAARRGRWRGLWCC</sequence>
<evidence type="ECO:0000256" key="1">
    <source>
        <dbReference type="ARBA" id="ARBA00007626"/>
    </source>
</evidence>
<comment type="caution">
    <text evidence="4">The sequence shown here is derived from an EMBL/GenBank/DDBJ whole genome shotgun (WGS) entry which is preliminary data.</text>
</comment>
<reference evidence="4 5" key="1">
    <citation type="journal article" date="2022" name="G3 (Bethesda)">
        <title>Whole-genome sequence and methylome profiling of the almond [Prunus dulcis (Mill.) D.A. Webb] cultivar 'Nonpareil'.</title>
        <authorList>
            <person name="D'Amico-Willman K.M."/>
            <person name="Ouma W.Z."/>
            <person name="Meulia T."/>
            <person name="Sideli G.M."/>
            <person name="Gradziel T.M."/>
            <person name="Fresnedo-Ramirez J."/>
        </authorList>
    </citation>
    <scope>NUCLEOTIDE SEQUENCE [LARGE SCALE GENOMIC DNA]</scope>
    <source>
        <strain evidence="4">Clone GOH B32 T37-40</strain>
    </source>
</reference>
<keyword evidence="2" id="KW-0677">Repeat</keyword>
<dbReference type="PROSITE" id="PS51375">
    <property type="entry name" value="PPR"/>
    <property type="match status" value="1"/>
</dbReference>
<organism evidence="4 5">
    <name type="scientific">Prunus dulcis</name>
    <name type="common">Almond</name>
    <name type="synonym">Amygdalus dulcis</name>
    <dbReference type="NCBI Taxonomy" id="3755"/>
    <lineage>
        <taxon>Eukaryota</taxon>
        <taxon>Viridiplantae</taxon>
        <taxon>Streptophyta</taxon>
        <taxon>Embryophyta</taxon>
        <taxon>Tracheophyta</taxon>
        <taxon>Spermatophyta</taxon>
        <taxon>Magnoliopsida</taxon>
        <taxon>eudicotyledons</taxon>
        <taxon>Gunneridae</taxon>
        <taxon>Pentapetalae</taxon>
        <taxon>rosids</taxon>
        <taxon>fabids</taxon>
        <taxon>Rosales</taxon>
        <taxon>Rosaceae</taxon>
        <taxon>Amygdaloideae</taxon>
        <taxon>Amygdaleae</taxon>
        <taxon>Prunus</taxon>
    </lineage>
</organism>
<accession>A0AAD4ZI14</accession>
<evidence type="ECO:0000313" key="4">
    <source>
        <dbReference type="EMBL" id="KAI5346599.1"/>
    </source>
</evidence>
<comment type="similarity">
    <text evidence="1">Belongs to the PPR family. P subfamily.</text>
</comment>
<gene>
    <name evidence="4" type="ORF">L3X38_014478</name>
</gene>
<dbReference type="Pfam" id="PF13812">
    <property type="entry name" value="PPR_3"/>
    <property type="match status" value="1"/>
</dbReference>
<name>A0AAD4ZI14_PRUDU</name>
<proteinExistence type="inferred from homology"/>
<dbReference type="AlphaFoldDB" id="A0AAD4ZI14"/>
<dbReference type="PANTHER" id="PTHR47936">
    <property type="entry name" value="PPR_LONG DOMAIN-CONTAINING PROTEIN"/>
    <property type="match status" value="1"/>
</dbReference>
<feature type="repeat" description="PPR" evidence="3">
    <location>
        <begin position="39"/>
        <end position="73"/>
    </location>
</feature>
<dbReference type="Proteomes" id="UP001054821">
    <property type="component" value="Chromosome 2"/>
</dbReference>